<evidence type="ECO:0000313" key="10">
    <source>
        <dbReference type="Proteomes" id="UP001195914"/>
    </source>
</evidence>
<sequence length="215" mass="23528">MAGVSLPTGAMRLSHRKFARGSDAKAVEMMDGHGIMGSYAKALYLAAKDANNVDKVMGDLSNLRDAMRSCEELAIFVTNPCLRSSTKVEFLRNEIKAVGIPVMQKETLNCLEILFEQRRSGDFQQLAKLFETLYMGTKGQIMCTAHSAVELSVKQKSDLESALKKRLGGSSQPIIEYKINPSLMGGLVVRIGDQVIDASVATKLDRMHSQLSTVV</sequence>
<comment type="subcellular location">
    <subcellularLocation>
        <location evidence="1">Membrane</location>
    </subcellularLocation>
</comment>
<dbReference type="PANTHER" id="PTHR11910">
    <property type="entry name" value="ATP SYNTHASE DELTA CHAIN"/>
    <property type="match status" value="1"/>
</dbReference>
<evidence type="ECO:0000256" key="4">
    <source>
        <dbReference type="ARBA" id="ARBA00022781"/>
    </source>
</evidence>
<organism evidence="9 10">
    <name type="scientific">Babesia divergens</name>
    <dbReference type="NCBI Taxonomy" id="32595"/>
    <lineage>
        <taxon>Eukaryota</taxon>
        <taxon>Sar</taxon>
        <taxon>Alveolata</taxon>
        <taxon>Apicomplexa</taxon>
        <taxon>Aconoidasida</taxon>
        <taxon>Piroplasmida</taxon>
        <taxon>Babesiidae</taxon>
        <taxon>Babesia</taxon>
    </lineage>
</organism>
<dbReference type="HAMAP" id="MF_01416">
    <property type="entry name" value="ATP_synth_delta_bact"/>
    <property type="match status" value="1"/>
</dbReference>
<evidence type="ECO:0000256" key="1">
    <source>
        <dbReference type="ARBA" id="ARBA00004370"/>
    </source>
</evidence>
<dbReference type="AlphaFoldDB" id="A0AAD9GD09"/>
<keyword evidence="10" id="KW-1185">Reference proteome</keyword>
<dbReference type="NCBIfam" id="TIGR01145">
    <property type="entry name" value="ATP_synt_delta"/>
    <property type="match status" value="1"/>
</dbReference>
<gene>
    <name evidence="9" type="ORF">X943_001607</name>
</gene>
<evidence type="ECO:0000256" key="7">
    <source>
        <dbReference type="ARBA" id="ARBA00023136"/>
    </source>
</evidence>
<dbReference type="InterPro" id="IPR026015">
    <property type="entry name" value="ATP_synth_OSCP/delta_N_sf"/>
</dbReference>
<keyword evidence="3" id="KW-0813">Transport</keyword>
<reference evidence="9" key="1">
    <citation type="journal article" date="2014" name="Nucleic Acids Res.">
        <title>The evolutionary dynamics of variant antigen genes in Babesia reveal a history of genomic innovation underlying host-parasite interaction.</title>
        <authorList>
            <person name="Jackson A.P."/>
            <person name="Otto T.D."/>
            <person name="Darby A."/>
            <person name="Ramaprasad A."/>
            <person name="Xia D."/>
            <person name="Echaide I.E."/>
            <person name="Farber M."/>
            <person name="Gahlot S."/>
            <person name="Gamble J."/>
            <person name="Gupta D."/>
            <person name="Gupta Y."/>
            <person name="Jackson L."/>
            <person name="Malandrin L."/>
            <person name="Malas T.B."/>
            <person name="Moussa E."/>
            <person name="Nair M."/>
            <person name="Reid A.J."/>
            <person name="Sanders M."/>
            <person name="Sharma J."/>
            <person name="Tracey A."/>
            <person name="Quail M.A."/>
            <person name="Weir W."/>
            <person name="Wastling J.M."/>
            <person name="Hall N."/>
            <person name="Willadsen P."/>
            <person name="Lingelbach K."/>
            <person name="Shiels B."/>
            <person name="Tait A."/>
            <person name="Berriman M."/>
            <person name="Allred D.R."/>
            <person name="Pain A."/>
        </authorList>
    </citation>
    <scope>NUCLEOTIDE SEQUENCE</scope>
    <source>
        <strain evidence="9">1802A</strain>
    </source>
</reference>
<comment type="similarity">
    <text evidence="2">Belongs to the ATPase delta chain family.</text>
</comment>
<dbReference type="SUPFAM" id="SSF47928">
    <property type="entry name" value="N-terminal domain of the delta subunit of the F1F0-ATP synthase"/>
    <property type="match status" value="1"/>
</dbReference>
<evidence type="ECO:0000256" key="2">
    <source>
        <dbReference type="ARBA" id="ARBA00007046"/>
    </source>
</evidence>
<name>A0AAD9GD09_BABDI</name>
<dbReference type="Proteomes" id="UP001195914">
    <property type="component" value="Unassembled WGS sequence"/>
</dbReference>
<dbReference type="Gene3D" id="1.10.520.20">
    <property type="entry name" value="N-terminal domain of the delta subunit of the F1F0-ATP synthase"/>
    <property type="match status" value="1"/>
</dbReference>
<dbReference type="PRINTS" id="PR00125">
    <property type="entry name" value="ATPASEDELTA"/>
</dbReference>
<protein>
    <submittedName>
        <fullName evidence="9">ATP synthase F1 delta subunit</fullName>
    </submittedName>
</protein>
<dbReference type="Pfam" id="PF00213">
    <property type="entry name" value="OSCP"/>
    <property type="match status" value="1"/>
</dbReference>
<dbReference type="GO" id="GO:0016020">
    <property type="term" value="C:membrane"/>
    <property type="evidence" value="ECO:0007669"/>
    <property type="project" value="UniProtKB-SubCell"/>
</dbReference>
<evidence type="ECO:0000256" key="5">
    <source>
        <dbReference type="ARBA" id="ARBA00023065"/>
    </source>
</evidence>
<dbReference type="GO" id="GO:0046933">
    <property type="term" value="F:proton-transporting ATP synthase activity, rotational mechanism"/>
    <property type="evidence" value="ECO:0007669"/>
    <property type="project" value="InterPro"/>
</dbReference>
<dbReference type="EMBL" id="JAHBMH010000044">
    <property type="protein sequence ID" value="KAK1936137.1"/>
    <property type="molecule type" value="Genomic_DNA"/>
</dbReference>
<keyword evidence="8" id="KW-0066">ATP synthesis</keyword>
<proteinExistence type="inferred from homology"/>
<dbReference type="InterPro" id="IPR000711">
    <property type="entry name" value="ATPase_OSCP/dsu"/>
</dbReference>
<reference evidence="9" key="2">
    <citation type="submission" date="2021-05" db="EMBL/GenBank/DDBJ databases">
        <authorList>
            <person name="Pain A."/>
        </authorList>
    </citation>
    <scope>NUCLEOTIDE SEQUENCE</scope>
    <source>
        <strain evidence="9">1802A</strain>
    </source>
</reference>
<keyword evidence="5" id="KW-0406">Ion transport</keyword>
<keyword evidence="7" id="KW-0472">Membrane</keyword>
<evidence type="ECO:0000256" key="3">
    <source>
        <dbReference type="ARBA" id="ARBA00022448"/>
    </source>
</evidence>
<evidence type="ECO:0000313" key="9">
    <source>
        <dbReference type="EMBL" id="KAK1936137.1"/>
    </source>
</evidence>
<keyword evidence="4" id="KW-0375">Hydrogen ion transport</keyword>
<accession>A0AAD9GD09</accession>
<comment type="caution">
    <text evidence="9">The sequence shown here is derived from an EMBL/GenBank/DDBJ whole genome shotgun (WGS) entry which is preliminary data.</text>
</comment>
<keyword evidence="6" id="KW-0793">Thylakoid</keyword>
<evidence type="ECO:0000256" key="8">
    <source>
        <dbReference type="ARBA" id="ARBA00023310"/>
    </source>
</evidence>
<evidence type="ECO:0000256" key="6">
    <source>
        <dbReference type="ARBA" id="ARBA00023078"/>
    </source>
</evidence>